<evidence type="ECO:0000313" key="1">
    <source>
        <dbReference type="EMBL" id="STY93437.1"/>
    </source>
</evidence>
<evidence type="ECO:0000313" key="6">
    <source>
        <dbReference type="Proteomes" id="UP001163632"/>
    </source>
</evidence>
<dbReference type="GeneID" id="77188584"/>
<dbReference type="EMBL" id="CP087830">
    <property type="protein sequence ID" value="UZA04533.1"/>
    <property type="molecule type" value="Genomic_DNA"/>
</dbReference>
<dbReference type="Proteomes" id="UP001163283">
    <property type="component" value="Chromosome"/>
</dbReference>
<evidence type="ECO:0000313" key="2">
    <source>
        <dbReference type="EMBL" id="UZA04533.1"/>
    </source>
</evidence>
<dbReference type="EMBL" id="UGPZ01000003">
    <property type="protein sequence ID" value="STY93437.1"/>
    <property type="molecule type" value="Genomic_DNA"/>
</dbReference>
<gene>
    <name evidence="2" type="ORF">LP092_07360</name>
    <name evidence="3" type="ORF">LP129_07670</name>
    <name evidence="1" type="ORF">NCTC9426_02167</name>
</gene>
<name>A0A378Q2S5_MORBO</name>
<proteinExistence type="predicted"/>
<dbReference type="Proteomes" id="UP001163632">
    <property type="component" value="Chromosome"/>
</dbReference>
<dbReference type="Proteomes" id="UP000254133">
    <property type="component" value="Unassembled WGS sequence"/>
</dbReference>
<dbReference type="RefSeq" id="WP_115369767.1">
    <property type="nucleotide sequence ID" value="NZ_CP087765.1"/>
</dbReference>
<protein>
    <submittedName>
        <fullName evidence="1">Uncharacterized protein</fullName>
    </submittedName>
</protein>
<keyword evidence="6" id="KW-1185">Reference proteome</keyword>
<sequence length="62" mass="7145">MIQTLVSNGHHYGDVMEMGYGDFVAFLKVVARRQSEHYKMMAVAVRMAGADKKAWGKWFETY</sequence>
<dbReference type="AlphaFoldDB" id="A0A378Q2S5"/>
<evidence type="ECO:0000313" key="5">
    <source>
        <dbReference type="Proteomes" id="UP001163283"/>
    </source>
</evidence>
<evidence type="ECO:0000313" key="4">
    <source>
        <dbReference type="Proteomes" id="UP000254133"/>
    </source>
</evidence>
<dbReference type="EMBL" id="CP087781">
    <property type="protein sequence ID" value="UZA50436.1"/>
    <property type="molecule type" value="Genomic_DNA"/>
</dbReference>
<organism evidence="1 4">
    <name type="scientific">Moraxella bovis</name>
    <dbReference type="NCBI Taxonomy" id="476"/>
    <lineage>
        <taxon>Bacteria</taxon>
        <taxon>Pseudomonadati</taxon>
        <taxon>Pseudomonadota</taxon>
        <taxon>Gammaproteobacteria</taxon>
        <taxon>Moraxellales</taxon>
        <taxon>Moraxellaceae</taxon>
        <taxon>Moraxella</taxon>
    </lineage>
</organism>
<accession>A0A378Q2S5</accession>
<evidence type="ECO:0000313" key="3">
    <source>
        <dbReference type="EMBL" id="UZA50436.1"/>
    </source>
</evidence>
<reference evidence="2 5" key="2">
    <citation type="journal article" date="2022" name="BMC Microbiol.">
        <title>Whole genome sequencing of Moraxella bovis strains from North America reveals two genotypes with different genetic determinants.</title>
        <authorList>
            <person name="Wynn E.L."/>
            <person name="Hille M.M."/>
            <person name="Loy J.D."/>
            <person name="Schuller G."/>
            <person name="Kuhn K.L."/>
            <person name="Dickey A.M."/>
            <person name="Bono J.L."/>
            <person name="Clawson M.L."/>
        </authorList>
    </citation>
    <scope>NUCLEOTIDE SEQUENCE [LARGE SCALE GENOMIC DNA]</scope>
    <source>
        <strain evidence="2">SAM102599</strain>
        <strain evidence="3 5">SAM57978</strain>
    </source>
</reference>
<reference evidence="1 4" key="1">
    <citation type="submission" date="2018-06" db="EMBL/GenBank/DDBJ databases">
        <authorList>
            <consortium name="Pathogen Informatics"/>
            <person name="Doyle S."/>
        </authorList>
    </citation>
    <scope>NUCLEOTIDE SEQUENCE [LARGE SCALE GENOMIC DNA]</scope>
    <source>
        <strain evidence="1 4">NCTC9426</strain>
    </source>
</reference>